<evidence type="ECO:0000313" key="2">
    <source>
        <dbReference type="Proteomes" id="UP000594638"/>
    </source>
</evidence>
<name>A0A8S0R164_OLEEU</name>
<comment type="caution">
    <text evidence="1">The sequence shown here is derived from an EMBL/GenBank/DDBJ whole genome shotgun (WGS) entry which is preliminary data.</text>
</comment>
<gene>
    <name evidence="1" type="ORF">OLEA9_A021993</name>
</gene>
<protein>
    <submittedName>
        <fullName evidence="1">Uncharacterized protein</fullName>
    </submittedName>
</protein>
<dbReference type="Gramene" id="OE9A021993T1">
    <property type="protein sequence ID" value="OE9A021993C1"/>
    <property type="gene ID" value="OE9A021993"/>
</dbReference>
<sequence>MCILLIRFLEENMEGHFGIQNCHHVVRSSARNKFFSLNEEITSVETADAESSKRTKLHCLQFNVEWRHDTFFMIEGFNREKHYDKELGVSEPRQYDDNIFSKPYVLPEPNICDHCGSEKFHKESRGFCCLNGQVMLKTNDVPIEL</sequence>
<dbReference type="Proteomes" id="UP000594638">
    <property type="component" value="Unassembled WGS sequence"/>
</dbReference>
<proteinExistence type="predicted"/>
<evidence type="ECO:0000313" key="1">
    <source>
        <dbReference type="EMBL" id="CAA2972153.1"/>
    </source>
</evidence>
<keyword evidence="2" id="KW-1185">Reference proteome</keyword>
<accession>A0A8S0R164</accession>
<dbReference type="AlphaFoldDB" id="A0A8S0R164"/>
<dbReference type="EMBL" id="CACTIH010002040">
    <property type="protein sequence ID" value="CAA2972153.1"/>
    <property type="molecule type" value="Genomic_DNA"/>
</dbReference>
<organism evidence="1 2">
    <name type="scientific">Olea europaea subsp. europaea</name>
    <dbReference type="NCBI Taxonomy" id="158383"/>
    <lineage>
        <taxon>Eukaryota</taxon>
        <taxon>Viridiplantae</taxon>
        <taxon>Streptophyta</taxon>
        <taxon>Embryophyta</taxon>
        <taxon>Tracheophyta</taxon>
        <taxon>Spermatophyta</taxon>
        <taxon>Magnoliopsida</taxon>
        <taxon>eudicotyledons</taxon>
        <taxon>Gunneridae</taxon>
        <taxon>Pentapetalae</taxon>
        <taxon>asterids</taxon>
        <taxon>lamiids</taxon>
        <taxon>Lamiales</taxon>
        <taxon>Oleaceae</taxon>
        <taxon>Oleeae</taxon>
        <taxon>Olea</taxon>
    </lineage>
</organism>
<reference evidence="1 2" key="1">
    <citation type="submission" date="2019-12" db="EMBL/GenBank/DDBJ databases">
        <authorList>
            <person name="Alioto T."/>
            <person name="Alioto T."/>
            <person name="Gomez Garrido J."/>
        </authorList>
    </citation>
    <scope>NUCLEOTIDE SEQUENCE [LARGE SCALE GENOMIC DNA]</scope>
</reference>